<reference evidence="10 11" key="1">
    <citation type="submission" date="2015-06" db="EMBL/GenBank/DDBJ databases">
        <title>A Comprehensive Approach to Explore the Metabolic and Phylogenetic Diversity of Bacterial Steroid Degradation in the Environment: Testosterone as an Example.</title>
        <authorList>
            <person name="Yang F.-C."/>
            <person name="Chen Y.-L."/>
            <person name="Yu C.-P."/>
            <person name="Tang S.-L."/>
            <person name="Wang P.-H."/>
            <person name="Ismail W."/>
            <person name="Wang C.-H."/>
            <person name="Yang C.-Y."/>
            <person name="Chiang Y.-R."/>
        </authorList>
    </citation>
    <scope>NUCLEOTIDE SEQUENCE [LARGE SCALE GENOMIC DNA]</scope>
    <source>
        <strain evidence="10 11">DSM 18526</strain>
    </source>
</reference>
<keyword evidence="4" id="KW-0862">Zinc</keyword>
<dbReference type="Proteomes" id="UP000070250">
    <property type="component" value="Chromosome"/>
</dbReference>
<evidence type="ECO:0000256" key="1">
    <source>
        <dbReference type="ARBA" id="ARBA00022490"/>
    </source>
</evidence>
<organism evidence="10 11">
    <name type="scientific">Steroidobacter denitrificans</name>
    <dbReference type="NCBI Taxonomy" id="465721"/>
    <lineage>
        <taxon>Bacteria</taxon>
        <taxon>Pseudomonadati</taxon>
        <taxon>Pseudomonadota</taxon>
        <taxon>Gammaproteobacteria</taxon>
        <taxon>Steroidobacterales</taxon>
        <taxon>Steroidobacteraceae</taxon>
        <taxon>Steroidobacter</taxon>
    </lineage>
</organism>
<evidence type="ECO:0000256" key="7">
    <source>
        <dbReference type="ARBA" id="ARBA00023159"/>
    </source>
</evidence>
<protein>
    <submittedName>
        <fullName evidence="10">Flagellar transcriptional activator FlhC</fullName>
    </submittedName>
</protein>
<evidence type="ECO:0000256" key="8">
    <source>
        <dbReference type="ARBA" id="ARBA00023163"/>
    </source>
</evidence>
<dbReference type="GO" id="GO:1902208">
    <property type="term" value="P:regulation of bacterial-type flagellum assembly"/>
    <property type="evidence" value="ECO:0007669"/>
    <property type="project" value="InterPro"/>
</dbReference>
<evidence type="ECO:0000256" key="5">
    <source>
        <dbReference type="ARBA" id="ARBA00023015"/>
    </source>
</evidence>
<evidence type="ECO:0000256" key="2">
    <source>
        <dbReference type="ARBA" id="ARBA00022723"/>
    </source>
</evidence>
<evidence type="ECO:0000256" key="4">
    <source>
        <dbReference type="ARBA" id="ARBA00022833"/>
    </source>
</evidence>
<keyword evidence="3" id="KW-1005">Bacterial flagellum biogenesis</keyword>
<keyword evidence="10" id="KW-0966">Cell projection</keyword>
<keyword evidence="10" id="KW-0969">Cilium</keyword>
<sequence length="230" mass="26586">MTTRPPEAVQSSNHSREWTAHPMQISNERYFLERRRHDLALRMLRHEARTRTINDCTGLSESQIRRLYQSYALRHTSAPLRRHRGKSPRQVAYFTRNVRIQLAASVLVNLFNTFGLLERRPRPGAAGMEFAWRFCDAFETHRQLLAATHPQLLDSQDLSIEHAWFLLQHLHGGGELRISQCHVCTGQYLYSLARPHGHPCPACKLKKKPARPRPRQATLRMTGIRGKPAC</sequence>
<dbReference type="Pfam" id="PF05280">
    <property type="entry name" value="FlhC"/>
    <property type="match status" value="1"/>
</dbReference>
<evidence type="ECO:0000256" key="9">
    <source>
        <dbReference type="SAM" id="MobiDB-lite"/>
    </source>
</evidence>
<dbReference type="SUPFAM" id="SSF160930">
    <property type="entry name" value="FlhC-like"/>
    <property type="match status" value="1"/>
</dbReference>
<accession>A0A127FCS7</accession>
<dbReference type="AlphaFoldDB" id="A0A127FCS7"/>
<evidence type="ECO:0000313" key="10">
    <source>
        <dbReference type="EMBL" id="AMN48207.1"/>
    </source>
</evidence>
<proteinExistence type="predicted"/>
<evidence type="ECO:0000256" key="6">
    <source>
        <dbReference type="ARBA" id="ARBA00023125"/>
    </source>
</evidence>
<dbReference type="EMBL" id="CP011971">
    <property type="protein sequence ID" value="AMN48207.1"/>
    <property type="molecule type" value="Genomic_DNA"/>
</dbReference>
<dbReference type="GO" id="GO:0046872">
    <property type="term" value="F:metal ion binding"/>
    <property type="evidence" value="ECO:0007669"/>
    <property type="project" value="UniProtKB-KW"/>
</dbReference>
<keyword evidence="8" id="KW-0804">Transcription</keyword>
<keyword evidence="11" id="KW-1185">Reference proteome</keyword>
<dbReference type="GO" id="GO:0045893">
    <property type="term" value="P:positive regulation of DNA-templated transcription"/>
    <property type="evidence" value="ECO:0007669"/>
    <property type="project" value="InterPro"/>
</dbReference>
<name>A0A127FCS7_STEDE</name>
<keyword evidence="10" id="KW-0282">Flagellum</keyword>
<dbReference type="KEGG" id="sdf:ACG33_14090"/>
<evidence type="ECO:0000256" key="3">
    <source>
        <dbReference type="ARBA" id="ARBA00022795"/>
    </source>
</evidence>
<keyword evidence="2" id="KW-0479">Metal-binding</keyword>
<dbReference type="InterPro" id="IPR007944">
    <property type="entry name" value="FlhC"/>
</dbReference>
<dbReference type="GO" id="GO:0044781">
    <property type="term" value="P:bacterial-type flagellum organization"/>
    <property type="evidence" value="ECO:0007669"/>
    <property type="project" value="UniProtKB-KW"/>
</dbReference>
<keyword evidence="5" id="KW-0805">Transcription regulation</keyword>
<gene>
    <name evidence="10" type="ORF">ACG33_14090</name>
</gene>
<evidence type="ECO:0000313" key="11">
    <source>
        <dbReference type="Proteomes" id="UP000070250"/>
    </source>
</evidence>
<keyword evidence="6" id="KW-0238">DNA-binding</keyword>
<keyword evidence="7" id="KW-0010">Activator</keyword>
<feature type="compositionally biased region" description="Polar residues" evidence="9">
    <location>
        <begin position="1"/>
        <end position="13"/>
    </location>
</feature>
<keyword evidence="1" id="KW-0963">Cytoplasm</keyword>
<feature type="region of interest" description="Disordered" evidence="9">
    <location>
        <begin position="1"/>
        <end position="20"/>
    </location>
</feature>
<dbReference type="GO" id="GO:0003677">
    <property type="term" value="F:DNA binding"/>
    <property type="evidence" value="ECO:0007669"/>
    <property type="project" value="UniProtKB-KW"/>
</dbReference>
<dbReference type="STRING" id="465721.ACG33_14090"/>